<keyword evidence="2" id="KW-1185">Reference proteome</keyword>
<dbReference type="EMBL" id="CP073347">
    <property type="protein sequence ID" value="UTW10973.1"/>
    <property type="molecule type" value="Genomic_DNA"/>
</dbReference>
<gene>
    <name evidence="1" type="ORF">KDW95_17075</name>
</gene>
<name>A0ABY5HFG1_9GAMM</name>
<sequence length="101" mass="10853">MSANATIKTAFETVQSLVELQTSTISQSIELQKKNGEELAAFFKANADKAQKLKSPQDLVAFNLDSSKALFEMIKAQGEAFSGLATQAREAATADISKLVK</sequence>
<accession>A0ABY5HFG1</accession>
<protein>
    <recommendedName>
        <fullName evidence="3">Phasin protein</fullName>
    </recommendedName>
</protein>
<dbReference type="Proteomes" id="UP001058461">
    <property type="component" value="Chromosome"/>
</dbReference>
<reference evidence="1" key="1">
    <citation type="submission" date="2021-04" db="EMBL/GenBank/DDBJ databases">
        <title>Oceanospirillales bacteria with DddD are important DMSP degraders in coastal seawater.</title>
        <authorList>
            <person name="Liu J."/>
        </authorList>
    </citation>
    <scope>NUCLEOTIDE SEQUENCE</scope>
    <source>
        <strain evidence="1">D13-1</strain>
    </source>
</reference>
<evidence type="ECO:0000313" key="2">
    <source>
        <dbReference type="Proteomes" id="UP001058461"/>
    </source>
</evidence>
<proteinExistence type="predicted"/>
<organism evidence="1 2">
    <name type="scientific">Marinobacterium rhizophilum</name>
    <dbReference type="NCBI Taxonomy" id="420402"/>
    <lineage>
        <taxon>Bacteria</taxon>
        <taxon>Pseudomonadati</taxon>
        <taxon>Pseudomonadota</taxon>
        <taxon>Gammaproteobacteria</taxon>
        <taxon>Oceanospirillales</taxon>
        <taxon>Oceanospirillaceae</taxon>
        <taxon>Marinobacterium</taxon>
    </lineage>
</organism>
<evidence type="ECO:0000313" key="1">
    <source>
        <dbReference type="EMBL" id="UTW10973.1"/>
    </source>
</evidence>
<dbReference type="RefSeq" id="WP_255853027.1">
    <property type="nucleotide sequence ID" value="NZ_CP073347.1"/>
</dbReference>
<evidence type="ECO:0008006" key="3">
    <source>
        <dbReference type="Google" id="ProtNLM"/>
    </source>
</evidence>